<dbReference type="InterPro" id="IPR013783">
    <property type="entry name" value="Ig-like_fold"/>
</dbReference>
<keyword evidence="3" id="KW-1133">Transmembrane helix</keyword>
<sequence length="1140" mass="120212">MTRKSLMMKGVVAGFAAVAMLMSGGVIAANAADTATDAAASVSAAAGSNAQSFIQYDVAQNPSDSDKGKALTELLSDYNTYWTAGKGVTEAGKTVLAHDDQLTESINQQAAKDTADKKNDQQARAFSDAQMNTADTLYEGLGATLGRYFKDDMEAGKLPKTEAFLNTAGISTSNAESTYAHPRPYVDRANYKGEKLDLKSLKNTLNISKVQAYEDQGEYDGLADSGSFPSGHTTFAFSKGVALATILPELGPQIMTRVSEAGNNRIVLGVHYPLDIMGGHIAGTFGVATSLSDPDTAQAAKDARAELQSVLGADCRANGITKNADLHSCINATNANGQSSKKDYGGYTNAFTDEVSGEPVTDRASALAAYEARMTYGFTQTGDTTKRPVVPEGAENLLANVEYFTTDDASDPDDASLKFTTDELRQVIAASEIESGYPLDASSDGWGRINLAKLYTARVTFDGTDPATRKITSISFGHHRNEVKIEKAEVPTQPKADTLSELLGDYNKYFDFYKGGVIDNDKTGTLAHDDALTEQINNKAAADNKAGANDQQKRAVSDAAMDSTETLYDALGPVLGKYYKDGMQGCEYGKYDCTLANVQGFLDWADYSASTGTAKKYFQHPRPYVDRVNYQGKTLDLGDLKKTLNIDKVKAYEDQGQNDGLAASGSFPSGHTTFAFTQDTGLAYLLPELGPEIMTRVSEAGNNRIVLGVHYPLDILGGHIAGQWGVADEIANNKDTQEYAKAARKELVSYLADQCVANKNVAKASATDEDTLQSCIDATKANTTDGYKNSFTDEVSTKPVTDRASALDAYKARMTYGFKTTGKTDQAPVVPDEAVRLLDNVEAFKSLTADQKKAVLAATEGASGYPLDASSKGWARINLAAAYSAKVVLSKDGKTVVAVVPGQAQASVVKDTTAPVFSGVEDATVAFGGAFDPLAGVSASDDVDGDLTKAIKVEGTVDTSKAGEYTLTYTATDAAGNTATATRTVTVKAKPETPDTVKPVFSGVVDATVEFGAAFDPLAGVSASDDVDGDLTKAIKVEGAVDTSKAGVYTLTYTVSDKAGNTATATRKVTVKKKGTTTPTTPTTPNEKPTTPTTPTQPNKQPTGKLSNTGATVTAVAAVVAVLAGAGVTLTMIRRRNSAR</sequence>
<evidence type="ECO:0000259" key="5">
    <source>
        <dbReference type="PROSITE" id="PS50825"/>
    </source>
</evidence>
<evidence type="ECO:0000313" key="7">
    <source>
        <dbReference type="Proteomes" id="UP000326336"/>
    </source>
</evidence>
<dbReference type="Gene3D" id="1.20.144.10">
    <property type="entry name" value="Phosphatidic acid phosphatase type 2/haloperoxidase"/>
    <property type="match status" value="2"/>
</dbReference>
<dbReference type="RefSeq" id="WP_151917585.1">
    <property type="nucleotide sequence ID" value="NZ_RQSP01000058.1"/>
</dbReference>
<dbReference type="SMART" id="SM00014">
    <property type="entry name" value="acidPPc"/>
    <property type="match status" value="2"/>
</dbReference>
<dbReference type="PROSITE" id="PS50825">
    <property type="entry name" value="HYR"/>
    <property type="match status" value="1"/>
</dbReference>
<dbReference type="InterPro" id="IPR001011">
    <property type="entry name" value="Acid_Pase_classA_bac"/>
</dbReference>
<organism evidence="6 7">
    <name type="scientific">Bifidobacterium jacchi</name>
    <dbReference type="NCBI Taxonomy" id="2490545"/>
    <lineage>
        <taxon>Bacteria</taxon>
        <taxon>Bacillati</taxon>
        <taxon>Actinomycetota</taxon>
        <taxon>Actinomycetes</taxon>
        <taxon>Bifidobacteriales</taxon>
        <taxon>Bifidobacteriaceae</taxon>
        <taxon>Bifidobacterium</taxon>
    </lineage>
</organism>
<feature type="region of interest" description="Disordered" evidence="2">
    <location>
        <begin position="1071"/>
        <end position="1107"/>
    </location>
</feature>
<keyword evidence="7" id="KW-1185">Reference proteome</keyword>
<dbReference type="GO" id="GO:0030288">
    <property type="term" value="C:outer membrane-bounded periplasmic space"/>
    <property type="evidence" value="ECO:0007669"/>
    <property type="project" value="InterPro"/>
</dbReference>
<dbReference type="PRINTS" id="PR00483">
    <property type="entry name" value="BACPHPHTASE"/>
</dbReference>
<dbReference type="Proteomes" id="UP000326336">
    <property type="component" value="Unassembled WGS sequence"/>
</dbReference>
<comment type="caution">
    <text evidence="6">The sequence shown here is derived from an EMBL/GenBank/DDBJ whole genome shotgun (WGS) entry which is preliminary data.</text>
</comment>
<dbReference type="GO" id="GO:0003993">
    <property type="term" value="F:acid phosphatase activity"/>
    <property type="evidence" value="ECO:0007669"/>
    <property type="project" value="InterPro"/>
</dbReference>
<dbReference type="Pfam" id="PF16403">
    <property type="entry name" value="Bact_surface_Ig-like"/>
    <property type="match status" value="2"/>
</dbReference>
<proteinExistence type="predicted"/>
<feature type="domain" description="HYR" evidence="5">
    <location>
        <begin position="897"/>
        <end position="989"/>
    </location>
</feature>
<dbReference type="InterPro" id="IPR036938">
    <property type="entry name" value="PAP2/HPO_sf"/>
</dbReference>
<dbReference type="InterPro" id="IPR000326">
    <property type="entry name" value="PAP2/HPO"/>
</dbReference>
<gene>
    <name evidence="6" type="ORF">EHS19_09840</name>
</gene>
<keyword evidence="4" id="KW-0732">Signal</keyword>
<feature type="compositionally biased region" description="Low complexity" evidence="2">
    <location>
        <begin position="1076"/>
        <end position="1107"/>
    </location>
</feature>
<feature type="chain" id="PRO_5024815820" evidence="4">
    <location>
        <begin position="29"/>
        <end position="1140"/>
    </location>
</feature>
<keyword evidence="3" id="KW-0812">Transmembrane</keyword>
<dbReference type="AlphaFoldDB" id="A0A5N5RCT8"/>
<reference evidence="6 7" key="1">
    <citation type="journal article" date="2019" name="Int. J. Syst. Evol. Microbiol.">
        <title>Bifidobacterium jacchi sp. nov., isolated from the faeces of a baby common marmoset (Callithrix jacchus).</title>
        <authorList>
            <person name="Modesto M."/>
            <person name="Watanabe K."/>
            <person name="Arita M."/>
            <person name="Satti M."/>
            <person name="Oki K."/>
            <person name="Sciavilla P."/>
            <person name="Patavino C."/>
            <person name="Camma C."/>
            <person name="Michelini S."/>
            <person name="Sgorbati B."/>
            <person name="Mattarelli P."/>
        </authorList>
    </citation>
    <scope>NUCLEOTIDE SEQUENCE [LARGE SCALE GENOMIC DNA]</scope>
    <source>
        <strain evidence="6 7">MRM 9.3</strain>
    </source>
</reference>
<dbReference type="InterPro" id="IPR003410">
    <property type="entry name" value="HYR_dom"/>
</dbReference>
<dbReference type="OrthoDB" id="9805301at2"/>
<name>A0A5N5RCT8_9BIFI</name>
<dbReference type="EMBL" id="RQSP01000058">
    <property type="protein sequence ID" value="KAB5604538.1"/>
    <property type="molecule type" value="Genomic_DNA"/>
</dbReference>
<feature type="signal peptide" evidence="4">
    <location>
        <begin position="1"/>
        <end position="28"/>
    </location>
</feature>
<evidence type="ECO:0000256" key="2">
    <source>
        <dbReference type="SAM" id="MobiDB-lite"/>
    </source>
</evidence>
<feature type="transmembrane region" description="Helical" evidence="3">
    <location>
        <begin position="1110"/>
        <end position="1133"/>
    </location>
</feature>
<evidence type="ECO:0000313" key="6">
    <source>
        <dbReference type="EMBL" id="KAB5604538.1"/>
    </source>
</evidence>
<dbReference type="Pfam" id="PF01569">
    <property type="entry name" value="PAP2"/>
    <property type="match status" value="2"/>
</dbReference>
<dbReference type="Gene3D" id="2.60.40.10">
    <property type="entry name" value="Immunoglobulins"/>
    <property type="match status" value="2"/>
</dbReference>
<evidence type="ECO:0000256" key="4">
    <source>
        <dbReference type="SAM" id="SignalP"/>
    </source>
</evidence>
<dbReference type="GO" id="GO:0005975">
    <property type="term" value="P:carbohydrate metabolic process"/>
    <property type="evidence" value="ECO:0007669"/>
    <property type="project" value="UniProtKB-ARBA"/>
</dbReference>
<protein>
    <submittedName>
        <fullName evidence="6">DUF5011 domain-containing protein</fullName>
    </submittedName>
</protein>
<dbReference type="SUPFAM" id="SSF48317">
    <property type="entry name" value="Acid phosphatase/Vanadium-dependent haloperoxidase"/>
    <property type="match status" value="2"/>
</dbReference>
<dbReference type="InterPro" id="IPR032179">
    <property type="entry name" value="Cry22Aa_Ig-like"/>
</dbReference>
<evidence type="ECO:0000256" key="3">
    <source>
        <dbReference type="SAM" id="Phobius"/>
    </source>
</evidence>
<evidence type="ECO:0000256" key="1">
    <source>
        <dbReference type="ARBA" id="ARBA00022737"/>
    </source>
</evidence>
<dbReference type="PANTHER" id="PTHR14969:SF60">
    <property type="entry name" value="NON-SPECIFIC ACID PHOSPHATASE"/>
    <property type="match status" value="1"/>
</dbReference>
<accession>A0A5N5RCT8</accession>
<keyword evidence="1" id="KW-0677">Repeat</keyword>
<keyword evidence="3" id="KW-0472">Membrane</keyword>
<dbReference type="PANTHER" id="PTHR14969">
    <property type="entry name" value="SPHINGOSINE-1-PHOSPHATE PHOSPHOHYDROLASE"/>
    <property type="match status" value="1"/>
</dbReference>